<dbReference type="InterPro" id="IPR036259">
    <property type="entry name" value="MFS_trans_sf"/>
</dbReference>
<feature type="domain" description="Major facilitator superfamily (MFS) profile" evidence="7">
    <location>
        <begin position="10"/>
        <end position="437"/>
    </location>
</feature>
<evidence type="ECO:0000256" key="3">
    <source>
        <dbReference type="ARBA" id="ARBA00022692"/>
    </source>
</evidence>
<dbReference type="PRINTS" id="PR01036">
    <property type="entry name" value="TCRTETB"/>
</dbReference>
<evidence type="ECO:0000256" key="1">
    <source>
        <dbReference type="ARBA" id="ARBA00004651"/>
    </source>
</evidence>
<dbReference type="PANTHER" id="PTHR42718:SF9">
    <property type="entry name" value="MAJOR FACILITATOR SUPERFAMILY MULTIDRUG TRANSPORTER MFSC"/>
    <property type="match status" value="1"/>
</dbReference>
<dbReference type="AlphaFoldDB" id="A0A1A5YKT7"/>
<name>A0A1A5YKT7_9BACL</name>
<sequence>MDSSQPGKSIIYLLGCLLLFSVMNVSVFNIALPDISRDLQISSSLAGWVSTGYAMVYAIGALLYGKLADIFPLKRLMTIGIIIFAFGSIIGFLSEGYIWLLAGRIVQSAGASCIPALAMMVPARYFAPDKRGAVMGSIASFIALSAGIGPIVGGFVAGELHWKYLFLLSLGTLVVLPFLRRSLPTETRRSGRIDIVGAVLLAGAVALLMLTITSFGAMTALLYGAFCIILAGGFIVRTHRSKEPFISLSLFAKGPFRYAILAIFLSSVAGFSMMLVIPLMLKASFGLGADKIGLVLFPAAIAAAFMGRIGGRWTDRFGSIPILLLAALLMIGGFVLLAGLSWIGAWVVAIALILPNIGSVFIQSSMSKLVSLLLPPAQLGAGMGVFSMTNFLSGAIGGAVATTALDWGAAFPAVLLAMACALLLQMAVVQFVLRGKAAAAAAS</sequence>
<gene>
    <name evidence="8" type="ORF">A7K91_20655</name>
</gene>
<feature type="transmembrane region" description="Helical" evidence="6">
    <location>
        <begin position="343"/>
        <end position="362"/>
    </location>
</feature>
<feature type="transmembrane region" description="Helical" evidence="6">
    <location>
        <begin position="76"/>
        <end position="99"/>
    </location>
</feature>
<dbReference type="EMBL" id="LYPA01000050">
    <property type="protein sequence ID" value="OBR66224.1"/>
    <property type="molecule type" value="Genomic_DNA"/>
</dbReference>
<dbReference type="CDD" id="cd17321">
    <property type="entry name" value="MFS_MMR_MDR_like"/>
    <property type="match status" value="1"/>
</dbReference>
<evidence type="ECO:0000256" key="2">
    <source>
        <dbReference type="ARBA" id="ARBA00022448"/>
    </source>
</evidence>
<comment type="subcellular location">
    <subcellularLocation>
        <location evidence="1">Cell membrane</location>
        <topology evidence="1">Multi-pass membrane protein</topology>
    </subcellularLocation>
</comment>
<dbReference type="Gene3D" id="1.20.1720.10">
    <property type="entry name" value="Multidrug resistance protein D"/>
    <property type="match status" value="1"/>
</dbReference>
<dbReference type="Gene3D" id="1.20.1250.20">
    <property type="entry name" value="MFS general substrate transporter like domains"/>
    <property type="match status" value="1"/>
</dbReference>
<dbReference type="SUPFAM" id="SSF103473">
    <property type="entry name" value="MFS general substrate transporter"/>
    <property type="match status" value="1"/>
</dbReference>
<dbReference type="STRING" id="1844972.A7K91_20655"/>
<keyword evidence="5 6" id="KW-0472">Membrane</keyword>
<dbReference type="GO" id="GO:0022857">
    <property type="term" value="F:transmembrane transporter activity"/>
    <property type="evidence" value="ECO:0007669"/>
    <property type="project" value="InterPro"/>
</dbReference>
<evidence type="ECO:0000313" key="8">
    <source>
        <dbReference type="EMBL" id="OBR66224.1"/>
    </source>
</evidence>
<feature type="transmembrane region" description="Helical" evidence="6">
    <location>
        <begin position="195"/>
        <end position="214"/>
    </location>
</feature>
<feature type="transmembrane region" description="Helical" evidence="6">
    <location>
        <begin position="317"/>
        <end position="337"/>
    </location>
</feature>
<keyword evidence="2" id="KW-0813">Transport</keyword>
<evidence type="ECO:0000259" key="7">
    <source>
        <dbReference type="PROSITE" id="PS50850"/>
    </source>
</evidence>
<accession>A0A1A5YKT7</accession>
<organism evidence="8 9">
    <name type="scientific">Paenibacillus oryzae</name>
    <dbReference type="NCBI Taxonomy" id="1844972"/>
    <lineage>
        <taxon>Bacteria</taxon>
        <taxon>Bacillati</taxon>
        <taxon>Bacillota</taxon>
        <taxon>Bacilli</taxon>
        <taxon>Bacillales</taxon>
        <taxon>Paenibacillaceae</taxon>
        <taxon>Paenibacillus</taxon>
    </lineage>
</organism>
<dbReference type="Proteomes" id="UP000092024">
    <property type="component" value="Unassembled WGS sequence"/>
</dbReference>
<keyword evidence="9" id="KW-1185">Reference proteome</keyword>
<dbReference type="GO" id="GO:0005886">
    <property type="term" value="C:plasma membrane"/>
    <property type="evidence" value="ECO:0007669"/>
    <property type="project" value="UniProtKB-SubCell"/>
</dbReference>
<dbReference type="InterPro" id="IPR020846">
    <property type="entry name" value="MFS_dom"/>
</dbReference>
<evidence type="ECO:0000256" key="5">
    <source>
        <dbReference type="ARBA" id="ARBA00023136"/>
    </source>
</evidence>
<protein>
    <recommendedName>
        <fullName evidence="7">Major facilitator superfamily (MFS) profile domain-containing protein</fullName>
    </recommendedName>
</protein>
<feature type="transmembrane region" description="Helical" evidence="6">
    <location>
        <begin position="258"/>
        <end position="280"/>
    </location>
</feature>
<keyword evidence="3 6" id="KW-0812">Transmembrane</keyword>
<feature type="transmembrane region" description="Helical" evidence="6">
    <location>
        <begin position="409"/>
        <end position="433"/>
    </location>
</feature>
<evidence type="ECO:0000256" key="6">
    <source>
        <dbReference type="SAM" id="Phobius"/>
    </source>
</evidence>
<feature type="transmembrane region" description="Helical" evidence="6">
    <location>
        <begin position="12"/>
        <end position="33"/>
    </location>
</feature>
<feature type="transmembrane region" description="Helical" evidence="6">
    <location>
        <begin position="45"/>
        <end position="64"/>
    </location>
</feature>
<evidence type="ECO:0000313" key="9">
    <source>
        <dbReference type="Proteomes" id="UP000092024"/>
    </source>
</evidence>
<dbReference type="InterPro" id="IPR011701">
    <property type="entry name" value="MFS"/>
</dbReference>
<feature type="transmembrane region" description="Helical" evidence="6">
    <location>
        <begin position="369"/>
        <end position="389"/>
    </location>
</feature>
<feature type="transmembrane region" description="Helical" evidence="6">
    <location>
        <begin position="220"/>
        <end position="237"/>
    </location>
</feature>
<evidence type="ECO:0000256" key="4">
    <source>
        <dbReference type="ARBA" id="ARBA00022989"/>
    </source>
</evidence>
<reference evidence="8 9" key="1">
    <citation type="submission" date="2016-05" db="EMBL/GenBank/DDBJ databases">
        <title>Paenibacillus oryzae. sp. nov., isolated from the rice root.</title>
        <authorList>
            <person name="Zhang J."/>
            <person name="Zhang X."/>
        </authorList>
    </citation>
    <scope>NUCLEOTIDE SEQUENCE [LARGE SCALE GENOMIC DNA]</scope>
    <source>
        <strain evidence="8 9">1DrF-4</strain>
    </source>
</reference>
<feature type="transmembrane region" description="Helical" evidence="6">
    <location>
        <begin position="138"/>
        <end position="158"/>
    </location>
</feature>
<dbReference type="PANTHER" id="PTHR42718">
    <property type="entry name" value="MAJOR FACILITATOR SUPERFAMILY MULTIDRUG TRANSPORTER MFSC"/>
    <property type="match status" value="1"/>
</dbReference>
<proteinExistence type="predicted"/>
<dbReference type="PROSITE" id="PS50850">
    <property type="entry name" value="MFS"/>
    <property type="match status" value="1"/>
</dbReference>
<feature type="transmembrane region" description="Helical" evidence="6">
    <location>
        <begin position="292"/>
        <end position="310"/>
    </location>
</feature>
<feature type="transmembrane region" description="Helical" evidence="6">
    <location>
        <begin position="164"/>
        <end position="183"/>
    </location>
</feature>
<dbReference type="Pfam" id="PF07690">
    <property type="entry name" value="MFS_1"/>
    <property type="match status" value="1"/>
</dbReference>
<comment type="caution">
    <text evidence="8">The sequence shown here is derived from an EMBL/GenBank/DDBJ whole genome shotgun (WGS) entry which is preliminary data.</text>
</comment>
<keyword evidence="4 6" id="KW-1133">Transmembrane helix</keyword>